<comment type="caution">
    <text evidence="1">The sequence shown here is derived from an EMBL/GenBank/DDBJ whole genome shotgun (WGS) entry which is preliminary data.</text>
</comment>
<keyword evidence="2" id="KW-1185">Reference proteome</keyword>
<dbReference type="Proteomes" id="UP001331761">
    <property type="component" value="Unassembled WGS sequence"/>
</dbReference>
<accession>A0AAN8FMV8</accession>
<gene>
    <name evidence="1" type="ORF">GCK32_018054</name>
</gene>
<reference evidence="1 2" key="1">
    <citation type="submission" date="2019-10" db="EMBL/GenBank/DDBJ databases">
        <title>Assembly and Annotation for the nematode Trichostrongylus colubriformis.</title>
        <authorList>
            <person name="Martin J."/>
        </authorList>
    </citation>
    <scope>NUCLEOTIDE SEQUENCE [LARGE SCALE GENOMIC DNA]</scope>
    <source>
        <strain evidence="1">G859</strain>
        <tissue evidence="1">Whole worm</tissue>
    </source>
</reference>
<protein>
    <submittedName>
        <fullName evidence="1">Uncharacterized protein</fullName>
    </submittedName>
</protein>
<evidence type="ECO:0000313" key="1">
    <source>
        <dbReference type="EMBL" id="KAK5982226.1"/>
    </source>
</evidence>
<organism evidence="1 2">
    <name type="scientific">Trichostrongylus colubriformis</name>
    <name type="common">Black scour worm</name>
    <dbReference type="NCBI Taxonomy" id="6319"/>
    <lineage>
        <taxon>Eukaryota</taxon>
        <taxon>Metazoa</taxon>
        <taxon>Ecdysozoa</taxon>
        <taxon>Nematoda</taxon>
        <taxon>Chromadorea</taxon>
        <taxon>Rhabditida</taxon>
        <taxon>Rhabditina</taxon>
        <taxon>Rhabditomorpha</taxon>
        <taxon>Strongyloidea</taxon>
        <taxon>Trichostrongylidae</taxon>
        <taxon>Trichostrongylus</taxon>
    </lineage>
</organism>
<dbReference type="EMBL" id="WIXE01005389">
    <property type="protein sequence ID" value="KAK5982226.1"/>
    <property type="molecule type" value="Genomic_DNA"/>
</dbReference>
<sequence length="131" mass="14666">MQLKQLILAEDTFHPVHLKFVGHEKQLVKPPGDHKGYRIGFKCPLVKEEDARRLCNILHGLPKTMGDVRFDSVGKLAELITIWMKEGCAEDQKLIPMTRQKAPVVIAGDALAVVCCILRRDVCTFNSASKT</sequence>
<dbReference type="AlphaFoldDB" id="A0AAN8FMV8"/>
<evidence type="ECO:0000313" key="2">
    <source>
        <dbReference type="Proteomes" id="UP001331761"/>
    </source>
</evidence>
<proteinExistence type="predicted"/>
<name>A0AAN8FMV8_TRICO</name>